<comment type="caution">
    <text evidence="2">The sequence shown here is derived from an EMBL/GenBank/DDBJ whole genome shotgun (WGS) entry which is preliminary data.</text>
</comment>
<protein>
    <submittedName>
        <fullName evidence="2">Uncharacterized protein</fullName>
    </submittedName>
</protein>
<evidence type="ECO:0000313" key="2">
    <source>
        <dbReference type="EMBL" id="KAH0892911.1"/>
    </source>
</evidence>
<sequence length="250" mass="28028">MMICVHEWNTEPRLCVIFGAEKVATYLFRCRSPFTIGRRHFLGDGVTEEQHMAAVLGIYFLYFAYEFLCSQSVMAEIFNEDEMVLLYRFLLEIEKAKNSLDLNLGPTVESGDHIVPSVGCTGIVNRVDGDRVRMNTANGYAPTLSTVNFVEFRPVPTGVHSRTFVPAHAYDPGCYSPHFGNMEARPEYWESLMNSSYAVQLQRIYGNTWGESSRQITMATEEEVAGEKNAQNIEQAHGDEGNNGGDEGEA</sequence>
<name>A0ABQ8ALC9_BRANA</name>
<dbReference type="EMBL" id="JAGKQM010000013">
    <property type="protein sequence ID" value="KAH0892911.1"/>
    <property type="molecule type" value="Genomic_DNA"/>
</dbReference>
<organism evidence="2 3">
    <name type="scientific">Brassica napus</name>
    <name type="common">Rape</name>
    <dbReference type="NCBI Taxonomy" id="3708"/>
    <lineage>
        <taxon>Eukaryota</taxon>
        <taxon>Viridiplantae</taxon>
        <taxon>Streptophyta</taxon>
        <taxon>Embryophyta</taxon>
        <taxon>Tracheophyta</taxon>
        <taxon>Spermatophyta</taxon>
        <taxon>Magnoliopsida</taxon>
        <taxon>eudicotyledons</taxon>
        <taxon>Gunneridae</taxon>
        <taxon>Pentapetalae</taxon>
        <taxon>rosids</taxon>
        <taxon>malvids</taxon>
        <taxon>Brassicales</taxon>
        <taxon>Brassicaceae</taxon>
        <taxon>Brassiceae</taxon>
        <taxon>Brassica</taxon>
    </lineage>
</organism>
<evidence type="ECO:0000256" key="1">
    <source>
        <dbReference type="SAM" id="MobiDB-lite"/>
    </source>
</evidence>
<accession>A0ABQ8ALC9</accession>
<feature type="region of interest" description="Disordered" evidence="1">
    <location>
        <begin position="221"/>
        <end position="250"/>
    </location>
</feature>
<dbReference type="Proteomes" id="UP000824890">
    <property type="component" value="Unassembled WGS sequence"/>
</dbReference>
<feature type="compositionally biased region" description="Gly residues" evidence="1">
    <location>
        <begin position="241"/>
        <end position="250"/>
    </location>
</feature>
<keyword evidence="3" id="KW-1185">Reference proteome</keyword>
<reference evidence="2 3" key="1">
    <citation type="submission" date="2021-05" db="EMBL/GenBank/DDBJ databases">
        <title>Genome Assembly of Synthetic Allotetraploid Brassica napus Reveals Homoeologous Exchanges between Subgenomes.</title>
        <authorList>
            <person name="Davis J.T."/>
        </authorList>
    </citation>
    <scope>NUCLEOTIDE SEQUENCE [LARGE SCALE GENOMIC DNA]</scope>
    <source>
        <strain evidence="3">cv. Da-Ae</strain>
        <tissue evidence="2">Seedling</tissue>
    </source>
</reference>
<evidence type="ECO:0000313" key="3">
    <source>
        <dbReference type="Proteomes" id="UP000824890"/>
    </source>
</evidence>
<gene>
    <name evidence="2" type="ORF">HID58_055340</name>
</gene>
<proteinExistence type="predicted"/>